<evidence type="ECO:0000256" key="2">
    <source>
        <dbReference type="ARBA" id="ARBA00022801"/>
    </source>
</evidence>
<evidence type="ECO:0000256" key="4">
    <source>
        <dbReference type="ARBA" id="ARBA00022840"/>
    </source>
</evidence>
<feature type="domain" description="UvrD-like helicase C-terminal" evidence="12">
    <location>
        <begin position="411"/>
        <end position="517"/>
    </location>
</feature>
<dbReference type="InterPro" id="IPR027417">
    <property type="entry name" value="P-loop_NTPase"/>
</dbReference>
<comment type="catalytic activity">
    <reaction evidence="9">
        <text>ATP + H2O = ADP + phosphate + H(+)</text>
        <dbReference type="Rhea" id="RHEA:13065"/>
        <dbReference type="ChEBI" id="CHEBI:15377"/>
        <dbReference type="ChEBI" id="CHEBI:15378"/>
        <dbReference type="ChEBI" id="CHEBI:30616"/>
        <dbReference type="ChEBI" id="CHEBI:43474"/>
        <dbReference type="ChEBI" id="CHEBI:456216"/>
        <dbReference type="EC" id="5.6.2.4"/>
    </reaction>
</comment>
<dbReference type="GO" id="GO:0043138">
    <property type="term" value="F:3'-5' DNA helicase activity"/>
    <property type="evidence" value="ECO:0007669"/>
    <property type="project" value="UniProtKB-EC"/>
</dbReference>
<keyword evidence="4" id="KW-0067">ATP-binding</keyword>
<dbReference type="OrthoDB" id="7066673at2"/>
<comment type="catalytic activity">
    <reaction evidence="6">
        <text>Couples ATP hydrolysis with the unwinding of duplex DNA by translocating in the 3'-5' direction.</text>
        <dbReference type="EC" id="5.6.2.4"/>
    </reaction>
</comment>
<proteinExistence type="predicted"/>
<keyword evidence="1" id="KW-0547">Nucleotide-binding</keyword>
<feature type="domain" description="UvrD-like helicase C-terminal" evidence="12">
    <location>
        <begin position="519"/>
        <end position="584"/>
    </location>
</feature>
<evidence type="ECO:0000256" key="6">
    <source>
        <dbReference type="ARBA" id="ARBA00034617"/>
    </source>
</evidence>
<evidence type="ECO:0000256" key="3">
    <source>
        <dbReference type="ARBA" id="ARBA00022806"/>
    </source>
</evidence>
<dbReference type="EC" id="5.6.2.4" evidence="7"/>
<gene>
    <name evidence="13" type="ORF">B1A74_08950</name>
</gene>
<keyword evidence="2" id="KW-0378">Hydrolase</keyword>
<feature type="domain" description="NERD" evidence="11">
    <location>
        <begin position="3"/>
        <end position="103"/>
    </location>
</feature>
<dbReference type="PANTHER" id="PTHR11070:SF2">
    <property type="entry name" value="ATP-DEPENDENT DNA HELICASE SRS2"/>
    <property type="match status" value="1"/>
</dbReference>
<keyword evidence="14" id="KW-1185">Reference proteome</keyword>
<dbReference type="InterPro" id="IPR014016">
    <property type="entry name" value="UvrD-like_ATP-bd"/>
</dbReference>
<dbReference type="GO" id="GO:0003677">
    <property type="term" value="F:DNA binding"/>
    <property type="evidence" value="ECO:0007669"/>
    <property type="project" value="InterPro"/>
</dbReference>
<evidence type="ECO:0000256" key="9">
    <source>
        <dbReference type="ARBA" id="ARBA00048988"/>
    </source>
</evidence>
<dbReference type="Pfam" id="PF13361">
    <property type="entry name" value="UvrD_C"/>
    <property type="match status" value="2"/>
</dbReference>
<evidence type="ECO:0000313" key="13">
    <source>
        <dbReference type="EMBL" id="OOC09748.1"/>
    </source>
</evidence>
<dbReference type="EMBL" id="MUZR01000035">
    <property type="protein sequence ID" value="OOC09748.1"/>
    <property type="molecule type" value="Genomic_DNA"/>
</dbReference>
<reference evidence="13 14" key="1">
    <citation type="submission" date="2017-02" db="EMBL/GenBank/DDBJ databases">
        <title>Genomic diversity within the haloalkaliphilic genus Thioalkalivibrio.</title>
        <authorList>
            <person name="Ahn A.-C."/>
            <person name="Meier-Kolthoff J."/>
            <person name="Overmars L."/>
            <person name="Richter M."/>
            <person name="Woyke T."/>
            <person name="Sorokin D.Y."/>
            <person name="Muyzer G."/>
        </authorList>
    </citation>
    <scope>NUCLEOTIDE SEQUENCE [LARGE SCALE GENOMIC DNA]</scope>
    <source>
        <strain evidence="13 14">HL17</strain>
    </source>
</reference>
<comment type="caution">
    <text evidence="13">The sequence shown here is derived from an EMBL/GenBank/DDBJ whole genome shotgun (WGS) entry which is preliminary data.</text>
</comment>
<keyword evidence="3 13" id="KW-0347">Helicase</keyword>
<evidence type="ECO:0000259" key="12">
    <source>
        <dbReference type="Pfam" id="PF13361"/>
    </source>
</evidence>
<keyword evidence="5" id="KW-0413">Isomerase</keyword>
<accession>A0A1V2ZX93</accession>
<evidence type="ECO:0000259" key="11">
    <source>
        <dbReference type="Pfam" id="PF08378"/>
    </source>
</evidence>
<evidence type="ECO:0000313" key="14">
    <source>
        <dbReference type="Proteomes" id="UP000189177"/>
    </source>
</evidence>
<dbReference type="Pfam" id="PF00580">
    <property type="entry name" value="UvrD-helicase"/>
    <property type="match status" value="1"/>
</dbReference>
<protein>
    <recommendedName>
        <fullName evidence="7">DNA 3'-5' helicase</fullName>
        <ecNumber evidence="7">5.6.2.4</ecNumber>
    </recommendedName>
    <alternativeName>
        <fullName evidence="8">DNA 3'-5' helicase II</fullName>
    </alternativeName>
</protein>
<dbReference type="GO" id="GO:0000725">
    <property type="term" value="P:recombinational repair"/>
    <property type="evidence" value="ECO:0007669"/>
    <property type="project" value="TreeGrafter"/>
</dbReference>
<evidence type="ECO:0000256" key="1">
    <source>
        <dbReference type="ARBA" id="ARBA00022741"/>
    </source>
</evidence>
<evidence type="ECO:0000256" key="7">
    <source>
        <dbReference type="ARBA" id="ARBA00034808"/>
    </source>
</evidence>
<dbReference type="PANTHER" id="PTHR11070">
    <property type="entry name" value="UVRD / RECB / PCRA DNA HELICASE FAMILY MEMBER"/>
    <property type="match status" value="1"/>
</dbReference>
<dbReference type="GO" id="GO:0016887">
    <property type="term" value="F:ATP hydrolysis activity"/>
    <property type="evidence" value="ECO:0007669"/>
    <property type="project" value="RHEA"/>
</dbReference>
<evidence type="ECO:0000256" key="8">
    <source>
        <dbReference type="ARBA" id="ARBA00034923"/>
    </source>
</evidence>
<dbReference type="InterPro" id="IPR011528">
    <property type="entry name" value="NERD"/>
</dbReference>
<sequence>MTSGEKRFARRLEHFLEDDYLCWYDVPVGGRSEHPDFIVLHPQRGLLILEVKDWRLETIRQIDRQEATILTDRGLKVVPNPLEQARQYAYQVIKPLERDPQLVHPPGSSLQGRLMLPFGHGVVLANITRAQFEQQELGEVIPANRVICRDEMTESQDPEDFQKRLWDMFTVQFPHRLSLPQIDRIRGHLFPEIRIRQGSLFDDASDADETESPAEVLPDLMRVMDLQQEQLARSLGTGHRVIHGAAGAGKTLILVYRCLHLARALRKPILVLCYNRTLADRLQAILAEKGAGDQVVVYNFHRWCHAQLRTYNVPPPPNNTDKRAFFDQLVQQVIDGVDQGQIPGGQYGAVMIDEGHDFEPHWFRLATQMVDPDTNSVLVLYDDAQSIYGRSQSRFSFSSVGVEARGRTTILRVNYRNTRQVLDLATRFARELLDPQEAEEDGIPLVPPESAGREGPEPAIIPLPAQPQEIEYIAGHFKRLHEQGRPWSEMAVLHRRVPAAGKIRAVFERAGIPLENLGDRNRQKSATPADTVKMVTMHSSKGLEFPVVALTGLGEMDTAEEREAEEARLLYVAMTRAMDELIVTGPPQAPFLRRIGEAAQA</sequence>
<dbReference type="AlphaFoldDB" id="A0A1V2ZX93"/>
<dbReference type="GO" id="GO:0005524">
    <property type="term" value="F:ATP binding"/>
    <property type="evidence" value="ECO:0007669"/>
    <property type="project" value="UniProtKB-KW"/>
</dbReference>
<dbReference type="Gene3D" id="3.40.50.300">
    <property type="entry name" value="P-loop containing nucleotide triphosphate hydrolases"/>
    <property type="match status" value="2"/>
</dbReference>
<dbReference type="InterPro" id="IPR014017">
    <property type="entry name" value="DNA_helicase_UvrD-like_C"/>
</dbReference>
<evidence type="ECO:0000256" key="5">
    <source>
        <dbReference type="ARBA" id="ARBA00023235"/>
    </source>
</evidence>
<dbReference type="GO" id="GO:0005829">
    <property type="term" value="C:cytosol"/>
    <property type="evidence" value="ECO:0007669"/>
    <property type="project" value="TreeGrafter"/>
</dbReference>
<organism evidence="13 14">
    <name type="scientific">Thioalkalivibrio halophilus</name>
    <dbReference type="NCBI Taxonomy" id="252474"/>
    <lineage>
        <taxon>Bacteria</taxon>
        <taxon>Pseudomonadati</taxon>
        <taxon>Pseudomonadota</taxon>
        <taxon>Gammaproteobacteria</taxon>
        <taxon>Chromatiales</taxon>
        <taxon>Ectothiorhodospiraceae</taxon>
        <taxon>Thioalkalivibrio</taxon>
    </lineage>
</organism>
<dbReference type="Pfam" id="PF08378">
    <property type="entry name" value="NERD"/>
    <property type="match status" value="1"/>
</dbReference>
<dbReference type="Proteomes" id="UP000189177">
    <property type="component" value="Unassembled WGS sequence"/>
</dbReference>
<feature type="domain" description="UvrD-like helicase ATP-binding" evidence="10">
    <location>
        <begin position="227"/>
        <end position="312"/>
    </location>
</feature>
<name>A0A1V2ZX93_9GAMM</name>
<dbReference type="RefSeq" id="WP_077244429.1">
    <property type="nucleotide sequence ID" value="NZ_MUZR01000035.1"/>
</dbReference>
<dbReference type="SUPFAM" id="SSF52540">
    <property type="entry name" value="P-loop containing nucleoside triphosphate hydrolases"/>
    <property type="match status" value="1"/>
</dbReference>
<evidence type="ECO:0000259" key="10">
    <source>
        <dbReference type="Pfam" id="PF00580"/>
    </source>
</evidence>
<dbReference type="InterPro" id="IPR000212">
    <property type="entry name" value="DNA_helicase_UvrD/REP"/>
</dbReference>
<dbReference type="STRING" id="252474.B1A74_08950"/>